<protein>
    <submittedName>
        <fullName evidence="2">Uncharacterized protein</fullName>
    </submittedName>
</protein>
<reference evidence="2" key="2">
    <citation type="journal article" date="2015" name="Fish Shellfish Immunol.">
        <title>Early steps in the European eel (Anguilla anguilla)-Vibrio vulnificus interaction in the gills: Role of the RtxA13 toxin.</title>
        <authorList>
            <person name="Callol A."/>
            <person name="Pajuelo D."/>
            <person name="Ebbesson L."/>
            <person name="Teles M."/>
            <person name="MacKenzie S."/>
            <person name="Amaro C."/>
        </authorList>
    </citation>
    <scope>NUCLEOTIDE SEQUENCE</scope>
</reference>
<evidence type="ECO:0000256" key="1">
    <source>
        <dbReference type="SAM" id="SignalP"/>
    </source>
</evidence>
<sequence length="67" mass="7337">MKSHQQLMQCMHWKAAELRCHATTLLLLMEAVYTGIANTPGQNLNSSSSSTELTGEKVKMGGLLIMT</sequence>
<feature type="chain" id="PRO_5002433707" evidence="1">
    <location>
        <begin position="38"/>
        <end position="67"/>
    </location>
</feature>
<proteinExistence type="predicted"/>
<name>A0A0E9VG23_ANGAN</name>
<accession>A0A0E9VG23</accession>
<keyword evidence="1" id="KW-0732">Signal</keyword>
<dbReference type="AlphaFoldDB" id="A0A0E9VG23"/>
<dbReference type="EMBL" id="GBXM01031626">
    <property type="protein sequence ID" value="JAH76951.1"/>
    <property type="molecule type" value="Transcribed_RNA"/>
</dbReference>
<organism evidence="2">
    <name type="scientific">Anguilla anguilla</name>
    <name type="common">European freshwater eel</name>
    <name type="synonym">Muraena anguilla</name>
    <dbReference type="NCBI Taxonomy" id="7936"/>
    <lineage>
        <taxon>Eukaryota</taxon>
        <taxon>Metazoa</taxon>
        <taxon>Chordata</taxon>
        <taxon>Craniata</taxon>
        <taxon>Vertebrata</taxon>
        <taxon>Euteleostomi</taxon>
        <taxon>Actinopterygii</taxon>
        <taxon>Neopterygii</taxon>
        <taxon>Teleostei</taxon>
        <taxon>Anguilliformes</taxon>
        <taxon>Anguillidae</taxon>
        <taxon>Anguilla</taxon>
    </lineage>
</organism>
<feature type="signal peptide" evidence="1">
    <location>
        <begin position="1"/>
        <end position="37"/>
    </location>
</feature>
<reference evidence="2" key="1">
    <citation type="submission" date="2014-11" db="EMBL/GenBank/DDBJ databases">
        <authorList>
            <person name="Amaro Gonzalez C."/>
        </authorList>
    </citation>
    <scope>NUCLEOTIDE SEQUENCE</scope>
</reference>
<evidence type="ECO:0000313" key="2">
    <source>
        <dbReference type="EMBL" id="JAH76951.1"/>
    </source>
</evidence>